<name>A0AAV9HLU2_9PEZI</name>
<sequence>MTPAVFPYKPGLELELHRHTPPDPFGSHNMIPYGRCTERLWNVYCNAPDYWDENRIQFALEYPPIETKPPVAKGGRLTMTAKFVVHRVIEQSQRSSGGPTLLEGKFYRDRRFVRNAMAKVYDGVFYSVEGGYGYGYDAGHPDPMIQADLDYSIESAAYEDIQTAGHCGSFTPQYYGSWTFSLETNEDGVTGTRQVRMILLEKVEGAQTMAEVIRKASTKQEVSWYSGSDGWVLDRERLPPVKDRLKVLKNLLEAWDRIWWDAKVSHYHLSPEDVLIRQDNTVAIINFEQATVYSWVERWGEPGDMQAYPDHPRYAKDAPSLQPNPLCLHWPFVRCSWPCRSPLVSAACWSHLPPIRKSRWWQWIPEDWVDNPELAAIWLLETFKSADPNIYGPLPDSFLNSSEQKGRDLIKLLENLGRKKSTSI</sequence>
<evidence type="ECO:0000313" key="2">
    <source>
        <dbReference type="Proteomes" id="UP001321749"/>
    </source>
</evidence>
<keyword evidence="2" id="KW-1185">Reference proteome</keyword>
<dbReference type="EMBL" id="MU864999">
    <property type="protein sequence ID" value="KAK4460994.1"/>
    <property type="molecule type" value="Genomic_DNA"/>
</dbReference>
<dbReference type="SUPFAM" id="SSF56112">
    <property type="entry name" value="Protein kinase-like (PK-like)"/>
    <property type="match status" value="1"/>
</dbReference>
<evidence type="ECO:0000313" key="1">
    <source>
        <dbReference type="EMBL" id="KAK4460994.1"/>
    </source>
</evidence>
<organism evidence="1 2">
    <name type="scientific">Cladorrhinum samala</name>
    <dbReference type="NCBI Taxonomy" id="585594"/>
    <lineage>
        <taxon>Eukaryota</taxon>
        <taxon>Fungi</taxon>
        <taxon>Dikarya</taxon>
        <taxon>Ascomycota</taxon>
        <taxon>Pezizomycotina</taxon>
        <taxon>Sordariomycetes</taxon>
        <taxon>Sordariomycetidae</taxon>
        <taxon>Sordariales</taxon>
        <taxon>Podosporaceae</taxon>
        <taxon>Cladorrhinum</taxon>
    </lineage>
</organism>
<reference evidence="1" key="2">
    <citation type="submission" date="2023-06" db="EMBL/GenBank/DDBJ databases">
        <authorList>
            <consortium name="Lawrence Berkeley National Laboratory"/>
            <person name="Mondo S.J."/>
            <person name="Hensen N."/>
            <person name="Bonometti L."/>
            <person name="Westerberg I."/>
            <person name="Brannstrom I.O."/>
            <person name="Guillou S."/>
            <person name="Cros-Aarteil S."/>
            <person name="Calhoun S."/>
            <person name="Haridas S."/>
            <person name="Kuo A."/>
            <person name="Pangilinan J."/>
            <person name="Riley R."/>
            <person name="Labutti K."/>
            <person name="Andreopoulos B."/>
            <person name="Lipzen A."/>
            <person name="Chen C."/>
            <person name="Yanf M."/>
            <person name="Daum C."/>
            <person name="Ng V."/>
            <person name="Clum A."/>
            <person name="Steindorff A."/>
            <person name="Ohm R."/>
            <person name="Martin F."/>
            <person name="Silar P."/>
            <person name="Natvig D."/>
            <person name="Lalanne C."/>
            <person name="Gautier V."/>
            <person name="Ament-Velasquez S.L."/>
            <person name="Kruys A."/>
            <person name="Hutchinson M.I."/>
            <person name="Powell A.J."/>
            <person name="Barry K."/>
            <person name="Miller A.N."/>
            <person name="Grigoriev I.V."/>
            <person name="Debuchy R."/>
            <person name="Gladieux P."/>
            <person name="Thoren M.H."/>
            <person name="Johannesson H."/>
        </authorList>
    </citation>
    <scope>NUCLEOTIDE SEQUENCE</scope>
    <source>
        <strain evidence="1">PSN324</strain>
    </source>
</reference>
<gene>
    <name evidence="1" type="ORF">QBC42DRAFT_98392</name>
</gene>
<evidence type="ECO:0008006" key="3">
    <source>
        <dbReference type="Google" id="ProtNLM"/>
    </source>
</evidence>
<reference evidence="1" key="1">
    <citation type="journal article" date="2023" name="Mol. Phylogenet. Evol.">
        <title>Genome-scale phylogeny and comparative genomics of the fungal order Sordariales.</title>
        <authorList>
            <person name="Hensen N."/>
            <person name="Bonometti L."/>
            <person name="Westerberg I."/>
            <person name="Brannstrom I.O."/>
            <person name="Guillou S."/>
            <person name="Cros-Aarteil S."/>
            <person name="Calhoun S."/>
            <person name="Haridas S."/>
            <person name="Kuo A."/>
            <person name="Mondo S."/>
            <person name="Pangilinan J."/>
            <person name="Riley R."/>
            <person name="LaButti K."/>
            <person name="Andreopoulos B."/>
            <person name="Lipzen A."/>
            <person name="Chen C."/>
            <person name="Yan M."/>
            <person name="Daum C."/>
            <person name="Ng V."/>
            <person name="Clum A."/>
            <person name="Steindorff A."/>
            <person name="Ohm R.A."/>
            <person name="Martin F."/>
            <person name="Silar P."/>
            <person name="Natvig D.O."/>
            <person name="Lalanne C."/>
            <person name="Gautier V."/>
            <person name="Ament-Velasquez S.L."/>
            <person name="Kruys A."/>
            <person name="Hutchinson M.I."/>
            <person name="Powell A.J."/>
            <person name="Barry K."/>
            <person name="Miller A.N."/>
            <person name="Grigoriev I.V."/>
            <person name="Debuchy R."/>
            <person name="Gladieux P."/>
            <person name="Hiltunen Thoren M."/>
            <person name="Johannesson H."/>
        </authorList>
    </citation>
    <scope>NUCLEOTIDE SEQUENCE</scope>
    <source>
        <strain evidence="1">PSN324</strain>
    </source>
</reference>
<comment type="caution">
    <text evidence="1">The sequence shown here is derived from an EMBL/GenBank/DDBJ whole genome shotgun (WGS) entry which is preliminary data.</text>
</comment>
<accession>A0AAV9HLU2</accession>
<proteinExistence type="predicted"/>
<dbReference type="InterPro" id="IPR011009">
    <property type="entry name" value="Kinase-like_dom_sf"/>
</dbReference>
<dbReference type="Proteomes" id="UP001321749">
    <property type="component" value="Unassembled WGS sequence"/>
</dbReference>
<protein>
    <recommendedName>
        <fullName evidence="3">Protein kinase domain-containing protein</fullName>
    </recommendedName>
</protein>
<dbReference type="AlphaFoldDB" id="A0AAV9HLU2"/>